<dbReference type="STRING" id="1817863.A2Y62_04085"/>
<dbReference type="AlphaFoldDB" id="A0A1F5V4T7"/>
<dbReference type="CDD" id="cd00254">
    <property type="entry name" value="LT-like"/>
    <property type="match status" value="1"/>
</dbReference>
<gene>
    <name evidence="3" type="ORF">A2Y62_04085</name>
</gene>
<dbReference type="GO" id="GO:0000270">
    <property type="term" value="P:peptidoglycan metabolic process"/>
    <property type="evidence" value="ECO:0007669"/>
    <property type="project" value="InterPro"/>
</dbReference>
<dbReference type="GO" id="GO:0008933">
    <property type="term" value="F:peptidoglycan lytic transglycosylase activity"/>
    <property type="evidence" value="ECO:0007669"/>
    <property type="project" value="InterPro"/>
</dbReference>
<dbReference type="PANTHER" id="PTHR37423:SF2">
    <property type="entry name" value="MEMBRANE-BOUND LYTIC MUREIN TRANSGLYCOSYLASE C"/>
    <property type="match status" value="1"/>
</dbReference>
<dbReference type="Pfam" id="PF01464">
    <property type="entry name" value="SLT"/>
    <property type="match status" value="1"/>
</dbReference>
<dbReference type="PANTHER" id="PTHR37423">
    <property type="entry name" value="SOLUBLE LYTIC MUREIN TRANSGLYCOSYLASE-RELATED"/>
    <property type="match status" value="1"/>
</dbReference>
<sequence>MINSRMFAFLLLFLFLSFTVLIQAETRIFSYIDDNGKVVYTNTPSISIKEVETTEMKIERYQNVIDNISSRFKVDPKLIHAIIVAESNYNPYAVSRKGAKGMMQLMPGTAKRYGVKRVFDPIDNIIGGVKYFKDLLIIFDGDLRYALAAYNAGENMVKSYNGIPPFKETRDYVQKVLALYESSGGRKTAYKYWDFQDKIHYSFDKPTEGTYKKISIINLTD</sequence>
<evidence type="ECO:0000313" key="3">
    <source>
        <dbReference type="EMBL" id="OGF58420.1"/>
    </source>
</evidence>
<dbReference type="Proteomes" id="UP000178943">
    <property type="component" value="Unassembled WGS sequence"/>
</dbReference>
<evidence type="ECO:0000256" key="1">
    <source>
        <dbReference type="ARBA" id="ARBA00007734"/>
    </source>
</evidence>
<dbReference type="EMBL" id="MFGW01000247">
    <property type="protein sequence ID" value="OGF58420.1"/>
    <property type="molecule type" value="Genomic_DNA"/>
</dbReference>
<name>A0A1F5V4T7_9BACT</name>
<accession>A0A1F5V4T7</accession>
<dbReference type="InterPro" id="IPR023346">
    <property type="entry name" value="Lysozyme-like_dom_sf"/>
</dbReference>
<dbReference type="Gene3D" id="1.10.530.10">
    <property type="match status" value="1"/>
</dbReference>
<dbReference type="GO" id="GO:0016020">
    <property type="term" value="C:membrane"/>
    <property type="evidence" value="ECO:0007669"/>
    <property type="project" value="InterPro"/>
</dbReference>
<organism evidence="3 4">
    <name type="scientific">Candidatus Fischerbacteria bacterium RBG_13_37_8</name>
    <dbReference type="NCBI Taxonomy" id="1817863"/>
    <lineage>
        <taxon>Bacteria</taxon>
        <taxon>Candidatus Fischeribacteriota</taxon>
    </lineage>
</organism>
<evidence type="ECO:0000259" key="2">
    <source>
        <dbReference type="Pfam" id="PF01464"/>
    </source>
</evidence>
<protein>
    <recommendedName>
        <fullName evidence="2">Transglycosylase SLT domain-containing protein</fullName>
    </recommendedName>
</protein>
<dbReference type="PROSITE" id="PS00922">
    <property type="entry name" value="TRANSGLYCOSYLASE"/>
    <property type="match status" value="1"/>
</dbReference>
<evidence type="ECO:0000313" key="4">
    <source>
        <dbReference type="Proteomes" id="UP000178943"/>
    </source>
</evidence>
<feature type="domain" description="Transglycosylase SLT" evidence="2">
    <location>
        <begin position="65"/>
        <end position="171"/>
    </location>
</feature>
<proteinExistence type="inferred from homology"/>
<dbReference type="InterPro" id="IPR000189">
    <property type="entry name" value="Transglyc_AS"/>
</dbReference>
<dbReference type="InterPro" id="IPR008258">
    <property type="entry name" value="Transglycosylase_SLT_dom_1"/>
</dbReference>
<comment type="similarity">
    <text evidence="1">Belongs to the transglycosylase Slt family.</text>
</comment>
<reference evidence="3 4" key="1">
    <citation type="journal article" date="2016" name="Nat. Commun.">
        <title>Thousands of microbial genomes shed light on interconnected biogeochemical processes in an aquifer system.</title>
        <authorList>
            <person name="Anantharaman K."/>
            <person name="Brown C.T."/>
            <person name="Hug L.A."/>
            <person name="Sharon I."/>
            <person name="Castelle C.J."/>
            <person name="Probst A.J."/>
            <person name="Thomas B.C."/>
            <person name="Singh A."/>
            <person name="Wilkins M.J."/>
            <person name="Karaoz U."/>
            <person name="Brodie E.L."/>
            <person name="Williams K.H."/>
            <person name="Hubbard S.S."/>
            <person name="Banfield J.F."/>
        </authorList>
    </citation>
    <scope>NUCLEOTIDE SEQUENCE [LARGE SCALE GENOMIC DNA]</scope>
</reference>
<dbReference type="SUPFAM" id="SSF53955">
    <property type="entry name" value="Lysozyme-like"/>
    <property type="match status" value="1"/>
</dbReference>
<comment type="caution">
    <text evidence="3">The sequence shown here is derived from an EMBL/GenBank/DDBJ whole genome shotgun (WGS) entry which is preliminary data.</text>
</comment>